<dbReference type="InterPro" id="IPR000672">
    <property type="entry name" value="THF_DH/CycHdrlase"/>
</dbReference>
<gene>
    <name evidence="4" type="ordered locus">Apre_1131</name>
</gene>
<evidence type="ECO:0000313" key="4">
    <source>
        <dbReference type="EMBL" id="ACV29157.1"/>
    </source>
</evidence>
<dbReference type="EC" id="3.5.4.9" evidence="1"/>
<dbReference type="AlphaFoldDB" id="C7RD94"/>
<dbReference type="Proteomes" id="UP000002294">
    <property type="component" value="Chromosome"/>
</dbReference>
<organism evidence="4 5">
    <name type="scientific">Anaerococcus prevotii (strain ATCC 9321 / DSM 20548 / JCM 6508 / NCTC 11806 / PC1)</name>
    <name type="common">Peptostreptococcus prevotii</name>
    <name type="synonym">Peptococcus prevotii</name>
    <dbReference type="NCBI Taxonomy" id="525919"/>
    <lineage>
        <taxon>Bacteria</taxon>
        <taxon>Bacillati</taxon>
        <taxon>Bacillota</taxon>
        <taxon>Tissierellia</taxon>
        <taxon>Tissierellales</taxon>
        <taxon>Peptoniphilaceae</taxon>
        <taxon>Anaerococcus</taxon>
    </lineage>
</organism>
<dbReference type="KEGG" id="apr:Apre_1131"/>
<dbReference type="PRINTS" id="PR00085">
    <property type="entry name" value="THFDHDRGNASE"/>
</dbReference>
<dbReference type="SUPFAM" id="SSF51735">
    <property type="entry name" value="NAD(P)-binding Rossmann-fold domains"/>
    <property type="match status" value="1"/>
</dbReference>
<evidence type="ECO:0000259" key="3">
    <source>
        <dbReference type="Pfam" id="PF02882"/>
    </source>
</evidence>
<dbReference type="Gene3D" id="3.40.50.10860">
    <property type="entry name" value="Leucine Dehydrogenase, chain A, domain 1"/>
    <property type="match status" value="1"/>
</dbReference>
<proteinExistence type="predicted"/>
<evidence type="ECO:0000256" key="2">
    <source>
        <dbReference type="ARBA" id="ARBA00022605"/>
    </source>
</evidence>
<dbReference type="RefSeq" id="WP_015778060.1">
    <property type="nucleotide sequence ID" value="NC_013171.1"/>
</dbReference>
<reference evidence="4 5" key="1">
    <citation type="journal article" date="2009" name="Stand. Genomic Sci.">
        <title>Complete genome sequence of Anaerococcus prevotii type strain (PC1).</title>
        <authorList>
            <person name="Labutti K."/>
            <person name="Pukall R."/>
            <person name="Steenblock K."/>
            <person name="Glavina Del Rio T."/>
            <person name="Tice H."/>
            <person name="Copeland A."/>
            <person name="Cheng J.F."/>
            <person name="Lucas S."/>
            <person name="Chen F."/>
            <person name="Nolan M."/>
            <person name="Bruce D."/>
            <person name="Goodwin L."/>
            <person name="Pitluck S."/>
            <person name="Ivanova N."/>
            <person name="Mavromatis K."/>
            <person name="Ovchinnikova G."/>
            <person name="Pati A."/>
            <person name="Chen A."/>
            <person name="Palaniappan K."/>
            <person name="Land M."/>
            <person name="Hauser L."/>
            <person name="Chang Y.J."/>
            <person name="Jeffries C.D."/>
            <person name="Chain P."/>
            <person name="Saunders E."/>
            <person name="Brettin T."/>
            <person name="Detter J.C."/>
            <person name="Han C."/>
            <person name="Goker M."/>
            <person name="Bristow J."/>
            <person name="Eisen J.A."/>
            <person name="Markowitz V."/>
            <person name="Hugenholtz P."/>
            <person name="Kyrpides N.C."/>
            <person name="Klenk H.P."/>
            <person name="Lapidus A."/>
        </authorList>
    </citation>
    <scope>NUCLEOTIDE SEQUENCE [LARGE SCALE GENOMIC DNA]</scope>
    <source>
        <strain evidence="5">ATCC 9321 / DSM 20548 / JCM 6508 / NCTC 11806 / PC1</strain>
    </source>
</reference>
<protein>
    <recommendedName>
        <fullName evidence="1">methenyltetrahydrofolate cyclohydrolase</fullName>
        <ecNumber evidence="1">3.5.4.9</ecNumber>
    </recommendedName>
</protein>
<dbReference type="EMBL" id="CP001708">
    <property type="protein sequence ID" value="ACV29157.1"/>
    <property type="molecule type" value="Genomic_DNA"/>
</dbReference>
<dbReference type="OrthoDB" id="9803580at2"/>
<dbReference type="STRING" id="525919.Apre_1131"/>
<accession>C7RD94</accession>
<dbReference type="eggNOG" id="COG0190">
    <property type="taxonomic scope" value="Bacteria"/>
</dbReference>
<dbReference type="Pfam" id="PF02882">
    <property type="entry name" value="THF_DHG_CYH_C"/>
    <property type="match status" value="1"/>
</dbReference>
<dbReference type="GO" id="GO:0008652">
    <property type="term" value="P:amino acid biosynthetic process"/>
    <property type="evidence" value="ECO:0007669"/>
    <property type="project" value="UniProtKB-KW"/>
</dbReference>
<evidence type="ECO:0000313" key="5">
    <source>
        <dbReference type="Proteomes" id="UP000002294"/>
    </source>
</evidence>
<dbReference type="HOGENOM" id="CLU_034045_2_1_9"/>
<dbReference type="GO" id="GO:0004488">
    <property type="term" value="F:methylenetetrahydrofolate dehydrogenase (NADP+) activity"/>
    <property type="evidence" value="ECO:0007669"/>
    <property type="project" value="InterPro"/>
</dbReference>
<name>C7RD94_ANAPD</name>
<keyword evidence="2" id="KW-0028">Amino-acid biosynthesis</keyword>
<feature type="domain" description="Tetrahydrofolate dehydrogenase/cyclohydrolase NAD(P)-binding" evidence="3">
    <location>
        <begin position="125"/>
        <end position="259"/>
    </location>
</feature>
<dbReference type="GO" id="GO:0005829">
    <property type="term" value="C:cytosol"/>
    <property type="evidence" value="ECO:0007669"/>
    <property type="project" value="TreeGrafter"/>
</dbReference>
<evidence type="ECO:0000256" key="1">
    <source>
        <dbReference type="ARBA" id="ARBA00012776"/>
    </source>
</evidence>
<dbReference type="InterPro" id="IPR020631">
    <property type="entry name" value="THF_DH/CycHdrlase_NAD-bd_dom"/>
</dbReference>
<dbReference type="PANTHER" id="PTHR48099">
    <property type="entry name" value="C-1-TETRAHYDROFOLATE SYNTHASE, CYTOPLASMIC-RELATED"/>
    <property type="match status" value="1"/>
</dbReference>
<dbReference type="Gene3D" id="3.40.50.720">
    <property type="entry name" value="NAD(P)-binding Rossmann-like Domain"/>
    <property type="match status" value="1"/>
</dbReference>
<keyword evidence="5" id="KW-1185">Reference proteome</keyword>
<dbReference type="InterPro" id="IPR036291">
    <property type="entry name" value="NAD(P)-bd_dom_sf"/>
</dbReference>
<sequence length="260" mass="29451">MKILNTDEIKNSLIDKLGSHKFTNKLLLLSKNPTSEVLYYKKSIIKRCEEFDIEYVDCEFDKESPEEILAFINTFDKEDGYIILAPFGEGKDLTFLKDNIEIRDLDAFTYKAQGHTMEGSTERLPQTARAIVRFLEDKYSSLKGKHIVISNKTTTIGKPLAMNLVTKYATVTMITRHTADQKNIIKNSDIFISAIGRANFYDRSYFRDGMLVVDVGTTYLDGKIVGDIDYGSLEDVDIEVLTNKRGIGALTTLMLLESLI</sequence>
<dbReference type="GO" id="GO:0004477">
    <property type="term" value="F:methenyltetrahydrofolate cyclohydrolase activity"/>
    <property type="evidence" value="ECO:0007669"/>
    <property type="project" value="UniProtKB-EC"/>
</dbReference>
<dbReference type="GO" id="GO:0035999">
    <property type="term" value="P:tetrahydrofolate interconversion"/>
    <property type="evidence" value="ECO:0007669"/>
    <property type="project" value="TreeGrafter"/>
</dbReference>
<dbReference type="PANTHER" id="PTHR48099:SF5">
    <property type="entry name" value="C-1-TETRAHYDROFOLATE SYNTHASE, CYTOPLASMIC"/>
    <property type="match status" value="1"/>
</dbReference>